<protein>
    <submittedName>
        <fullName evidence="1">Uncharacterized protein</fullName>
    </submittedName>
</protein>
<gene>
    <name evidence="1" type="ORF">PILCRDRAFT_3772</name>
</gene>
<dbReference type="EMBL" id="KN832979">
    <property type="protein sequence ID" value="KIM87262.1"/>
    <property type="molecule type" value="Genomic_DNA"/>
</dbReference>
<keyword evidence="2" id="KW-1185">Reference proteome</keyword>
<name>A0A0C3CC60_PILCF</name>
<dbReference type="HOGENOM" id="CLU_1917837_0_0_1"/>
<evidence type="ECO:0000313" key="2">
    <source>
        <dbReference type="Proteomes" id="UP000054166"/>
    </source>
</evidence>
<dbReference type="AlphaFoldDB" id="A0A0C3CC60"/>
<reference evidence="2" key="2">
    <citation type="submission" date="2015-01" db="EMBL/GenBank/DDBJ databases">
        <title>Evolutionary Origins and Diversification of the Mycorrhizal Mutualists.</title>
        <authorList>
            <consortium name="DOE Joint Genome Institute"/>
            <consortium name="Mycorrhizal Genomics Consortium"/>
            <person name="Kohler A."/>
            <person name="Kuo A."/>
            <person name="Nagy L.G."/>
            <person name="Floudas D."/>
            <person name="Copeland A."/>
            <person name="Barry K.W."/>
            <person name="Cichocki N."/>
            <person name="Veneault-Fourrey C."/>
            <person name="LaButti K."/>
            <person name="Lindquist E.A."/>
            <person name="Lipzen A."/>
            <person name="Lundell T."/>
            <person name="Morin E."/>
            <person name="Murat C."/>
            <person name="Riley R."/>
            <person name="Ohm R."/>
            <person name="Sun H."/>
            <person name="Tunlid A."/>
            <person name="Henrissat B."/>
            <person name="Grigoriev I.V."/>
            <person name="Hibbett D.S."/>
            <person name="Martin F."/>
        </authorList>
    </citation>
    <scope>NUCLEOTIDE SEQUENCE [LARGE SCALE GENOMIC DNA]</scope>
    <source>
        <strain evidence="2">F 1598</strain>
    </source>
</reference>
<reference evidence="1 2" key="1">
    <citation type="submission" date="2014-04" db="EMBL/GenBank/DDBJ databases">
        <authorList>
            <consortium name="DOE Joint Genome Institute"/>
            <person name="Kuo A."/>
            <person name="Tarkka M."/>
            <person name="Buscot F."/>
            <person name="Kohler A."/>
            <person name="Nagy L.G."/>
            <person name="Floudas D."/>
            <person name="Copeland A."/>
            <person name="Barry K.W."/>
            <person name="Cichocki N."/>
            <person name="Veneault-Fourrey C."/>
            <person name="LaButti K."/>
            <person name="Lindquist E.A."/>
            <person name="Lipzen A."/>
            <person name="Lundell T."/>
            <person name="Morin E."/>
            <person name="Murat C."/>
            <person name="Sun H."/>
            <person name="Tunlid A."/>
            <person name="Henrissat B."/>
            <person name="Grigoriev I.V."/>
            <person name="Hibbett D.S."/>
            <person name="Martin F."/>
            <person name="Nordberg H.P."/>
            <person name="Cantor M.N."/>
            <person name="Hua S.X."/>
        </authorList>
    </citation>
    <scope>NUCLEOTIDE SEQUENCE [LARGE SCALE GENOMIC DNA]</scope>
    <source>
        <strain evidence="1 2">F 1598</strain>
    </source>
</reference>
<dbReference type="InParanoid" id="A0A0C3CC60"/>
<dbReference type="Proteomes" id="UP000054166">
    <property type="component" value="Unassembled WGS sequence"/>
</dbReference>
<dbReference type="OrthoDB" id="3029933at2759"/>
<accession>A0A0C3CC60</accession>
<evidence type="ECO:0000313" key="1">
    <source>
        <dbReference type="EMBL" id="KIM87262.1"/>
    </source>
</evidence>
<proteinExistence type="predicted"/>
<organism evidence="1 2">
    <name type="scientific">Piloderma croceum (strain F 1598)</name>
    <dbReference type="NCBI Taxonomy" id="765440"/>
    <lineage>
        <taxon>Eukaryota</taxon>
        <taxon>Fungi</taxon>
        <taxon>Dikarya</taxon>
        <taxon>Basidiomycota</taxon>
        <taxon>Agaricomycotina</taxon>
        <taxon>Agaricomycetes</taxon>
        <taxon>Agaricomycetidae</taxon>
        <taxon>Atheliales</taxon>
        <taxon>Atheliaceae</taxon>
        <taxon>Piloderma</taxon>
    </lineage>
</organism>
<sequence>MKSTPPSDSQVTPLVKDTLVHLLTRLTTRPISPYVFLAERQQTMHAVIPIHTAEEYTLFTNLMDSDNWFKPSTHMPIAGKTVNSRDLEKRWNEIVHEHAAASAVNRQSGSIFYKLPEKLECHHKLWLEARGQ</sequence>